<dbReference type="Proteomes" id="UP001206128">
    <property type="component" value="Unassembled WGS sequence"/>
</dbReference>
<evidence type="ECO:0000313" key="3">
    <source>
        <dbReference type="Proteomes" id="UP001206128"/>
    </source>
</evidence>
<keyword evidence="3" id="KW-1185">Reference proteome</keyword>
<sequence length="55" mass="6277">MRAARFTPGLQAGAGTSWRESARNGDKRVGPGMGEEKTWRQTVRSNRHYGTTRWR</sequence>
<accession>A0AAE3GCR1</accession>
<protein>
    <submittedName>
        <fullName evidence="2">Uncharacterized protein</fullName>
    </submittedName>
</protein>
<proteinExistence type="predicted"/>
<feature type="compositionally biased region" description="Basic and acidic residues" evidence="1">
    <location>
        <begin position="20"/>
        <end position="36"/>
    </location>
</feature>
<feature type="region of interest" description="Disordered" evidence="1">
    <location>
        <begin position="1"/>
        <end position="36"/>
    </location>
</feature>
<reference evidence="2" key="1">
    <citation type="submission" date="2022-06" db="EMBL/GenBank/DDBJ databases">
        <title>Genomic Encyclopedia of Archaeal and Bacterial Type Strains, Phase II (KMG-II): from individual species to whole genera.</title>
        <authorList>
            <person name="Goeker M."/>
        </authorList>
    </citation>
    <scope>NUCLEOTIDE SEQUENCE</scope>
    <source>
        <strain evidence="2">DSM 43935</strain>
    </source>
</reference>
<organism evidence="2 3">
    <name type="scientific">Goodfellowiella coeruleoviolacea</name>
    <dbReference type="NCBI Taxonomy" id="334858"/>
    <lineage>
        <taxon>Bacteria</taxon>
        <taxon>Bacillati</taxon>
        <taxon>Actinomycetota</taxon>
        <taxon>Actinomycetes</taxon>
        <taxon>Pseudonocardiales</taxon>
        <taxon>Pseudonocardiaceae</taxon>
        <taxon>Goodfellowiella</taxon>
    </lineage>
</organism>
<evidence type="ECO:0000256" key="1">
    <source>
        <dbReference type="SAM" id="MobiDB-lite"/>
    </source>
</evidence>
<gene>
    <name evidence="2" type="ORF">LX83_002684</name>
</gene>
<dbReference type="EMBL" id="JAMTCK010000005">
    <property type="protein sequence ID" value="MCP2165826.1"/>
    <property type="molecule type" value="Genomic_DNA"/>
</dbReference>
<evidence type="ECO:0000313" key="2">
    <source>
        <dbReference type="EMBL" id="MCP2165826.1"/>
    </source>
</evidence>
<comment type="caution">
    <text evidence="2">The sequence shown here is derived from an EMBL/GenBank/DDBJ whole genome shotgun (WGS) entry which is preliminary data.</text>
</comment>
<dbReference type="AlphaFoldDB" id="A0AAE3GCR1"/>
<name>A0AAE3GCR1_9PSEU</name>